<name>A0A9Q5VFC9_PISSA</name>
<evidence type="ECO:0000259" key="2">
    <source>
        <dbReference type="Pfam" id="PF18945"/>
    </source>
</evidence>
<dbReference type="NCBIfam" id="TIGR03355">
    <property type="entry name" value="VI_chp_2"/>
    <property type="match status" value="1"/>
</dbReference>
<dbReference type="PANTHER" id="PTHR35565:SF1">
    <property type="entry name" value="TYPE VI SECRETION SYSTEM CONTRACTILE SHEATH LARGE SUBUNIT"/>
    <property type="match status" value="1"/>
</dbReference>
<dbReference type="InterPro" id="IPR044031">
    <property type="entry name" value="TssC1_N"/>
</dbReference>
<dbReference type="EMBL" id="CP038908">
    <property type="protein sequence ID" value="QGO05700.1"/>
    <property type="molecule type" value="Genomic_DNA"/>
</dbReference>
<keyword evidence="4" id="KW-1185">Reference proteome</keyword>
<evidence type="ECO:0000313" key="4">
    <source>
        <dbReference type="Proteomes" id="UP000422232"/>
    </source>
</evidence>
<organism evidence="3 4">
    <name type="scientific">Piscirickettsia salmonis</name>
    <dbReference type="NCBI Taxonomy" id="1238"/>
    <lineage>
        <taxon>Bacteria</taxon>
        <taxon>Pseudomonadati</taxon>
        <taxon>Pseudomonadota</taxon>
        <taxon>Gammaproteobacteria</taxon>
        <taxon>Thiotrichales</taxon>
        <taxon>Piscirickettsiaceae</taxon>
        <taxon>Piscirickettsia</taxon>
    </lineage>
</organism>
<dbReference type="AlphaFoldDB" id="A0A9Q5VFC9"/>
<dbReference type="InterPro" id="IPR044032">
    <property type="entry name" value="TssC1_C"/>
</dbReference>
<sequence>MSLETQVQQETNINTLFNTLNLSETLYNSESLSEGETFEVVGKDYSDEERLVASLCLLLANTENLESFNKGLIQNILDKIDHLISEQVNEVLSDQKFKTLESIWLAIDNLVKDTNFQANIKIDLLDVTKEELEEDFDCNSIDITGADLFKKVYLKEYDQFGGEPYGTMIGLYEFSRSPEDIAWLSAMGKVATVSHAPFVSSASPQLFDCNTVEELSLITDLEGLTSHPKFGAWNKFRKTEQATYIGLTLPRYLLRVPYDPLVNPVGKALKTFKEEMNYFDDQQYAWGNSAILFAKNLTQAFALNGWCQQIRGPKGGGLLEGLATPTFNVRGKEEIKAPVEFMIPDYRELEFANAGFMPLVYEKGTSNACFFSTQSLKLVEEFEDPNDSENSQMIANLAYTYSICRIAHYVRTMMRADIGTTAGAEYIQQKLEGWISNYVTLISNPDELTVSFFPFKKAEITVEKIDGKAGWYSCSITVLPHIQFEGLDVELKIDTRLDN</sequence>
<dbReference type="Proteomes" id="UP000422232">
    <property type="component" value="Chromosome"/>
</dbReference>
<dbReference type="Pfam" id="PF18945">
    <property type="entry name" value="VipB_2"/>
    <property type="match status" value="1"/>
</dbReference>
<proteinExistence type="predicted"/>
<feature type="domain" description="TssC1 N-terminal" evidence="1">
    <location>
        <begin position="76"/>
        <end position="377"/>
    </location>
</feature>
<evidence type="ECO:0000259" key="1">
    <source>
        <dbReference type="Pfam" id="PF05943"/>
    </source>
</evidence>
<dbReference type="RefSeq" id="WP_016209623.1">
    <property type="nucleotide sequence ID" value="NZ_CP012413.1"/>
</dbReference>
<gene>
    <name evidence="3" type="ORF">Psal009_01595</name>
</gene>
<feature type="domain" description="TssC1 C-terminal" evidence="2">
    <location>
        <begin position="387"/>
        <end position="497"/>
    </location>
</feature>
<reference evidence="3 4" key="1">
    <citation type="submission" date="2019-04" db="EMBL/GenBank/DDBJ databases">
        <title>Complete genome sequencing of Piscirickettsia salmonis strain Psal-009.</title>
        <authorList>
            <person name="Schober I."/>
            <person name="Bunk B."/>
            <person name="Sproer C."/>
            <person name="Carril G.P."/>
            <person name="Riedel T."/>
            <person name="Flores-Herrera P.A."/>
            <person name="Nourdin-Galindo G."/>
            <person name="Marshall S.H."/>
            <person name="Overmann J."/>
        </authorList>
    </citation>
    <scope>NUCLEOTIDE SEQUENCE [LARGE SCALE GENOMIC DNA]</scope>
    <source>
        <strain evidence="3 4">Psal-009</strain>
    </source>
</reference>
<evidence type="ECO:0000313" key="3">
    <source>
        <dbReference type="EMBL" id="QGO05700.1"/>
    </source>
</evidence>
<protein>
    <submittedName>
        <fullName evidence="3">Type VI secretion protein, EvpB/ family</fullName>
    </submittedName>
</protein>
<dbReference type="InterPro" id="IPR010269">
    <property type="entry name" value="T6SS_TssC-like"/>
</dbReference>
<dbReference type="Pfam" id="PF05943">
    <property type="entry name" value="VipB"/>
    <property type="match status" value="1"/>
</dbReference>
<dbReference type="GeneID" id="66740782"/>
<accession>A0A9Q5VFC9</accession>
<dbReference type="PANTHER" id="PTHR35565">
    <property type="entry name" value="CYTOPLASMIC PROTEIN-RELATED"/>
    <property type="match status" value="1"/>
</dbReference>